<keyword evidence="6 9" id="KW-0067">ATP-binding</keyword>
<evidence type="ECO:0000313" key="9">
    <source>
        <dbReference type="EMBL" id="MFI6498995.1"/>
    </source>
</evidence>
<evidence type="ECO:0000256" key="6">
    <source>
        <dbReference type="ARBA" id="ARBA00022840"/>
    </source>
</evidence>
<proteinExistence type="inferred from homology"/>
<keyword evidence="4" id="KW-1003">Cell membrane</keyword>
<dbReference type="InterPro" id="IPR027417">
    <property type="entry name" value="P-loop_NTPase"/>
</dbReference>
<dbReference type="CDD" id="cd03257">
    <property type="entry name" value="ABC_NikE_OppD_transporters"/>
    <property type="match status" value="2"/>
</dbReference>
<dbReference type="Pfam" id="PF08352">
    <property type="entry name" value="oligo_HPY"/>
    <property type="match status" value="2"/>
</dbReference>
<comment type="caution">
    <text evidence="9">The sequence shown here is derived from an EMBL/GenBank/DDBJ whole genome shotgun (WGS) entry which is preliminary data.</text>
</comment>
<evidence type="ECO:0000256" key="3">
    <source>
        <dbReference type="ARBA" id="ARBA00022448"/>
    </source>
</evidence>
<evidence type="ECO:0000256" key="2">
    <source>
        <dbReference type="ARBA" id="ARBA00005417"/>
    </source>
</evidence>
<dbReference type="InterPro" id="IPR013563">
    <property type="entry name" value="Oligopep_ABC_C"/>
</dbReference>
<dbReference type="InterPro" id="IPR003593">
    <property type="entry name" value="AAA+_ATPase"/>
</dbReference>
<keyword evidence="5" id="KW-0547">Nucleotide-binding</keyword>
<dbReference type="PANTHER" id="PTHR43297">
    <property type="entry name" value="OLIGOPEPTIDE TRANSPORT ATP-BINDING PROTEIN APPD"/>
    <property type="match status" value="1"/>
</dbReference>
<evidence type="ECO:0000256" key="1">
    <source>
        <dbReference type="ARBA" id="ARBA00004202"/>
    </source>
</evidence>
<dbReference type="SMART" id="SM00382">
    <property type="entry name" value="AAA"/>
    <property type="match status" value="2"/>
</dbReference>
<feature type="domain" description="ABC transporter" evidence="8">
    <location>
        <begin position="2"/>
        <end position="233"/>
    </location>
</feature>
<dbReference type="Gene3D" id="3.40.50.300">
    <property type="entry name" value="P-loop containing nucleotide triphosphate hydrolases"/>
    <property type="match status" value="2"/>
</dbReference>
<dbReference type="PANTHER" id="PTHR43297:SF2">
    <property type="entry name" value="DIPEPTIDE TRANSPORT ATP-BINDING PROTEIN DPPD"/>
    <property type="match status" value="1"/>
</dbReference>
<dbReference type="Pfam" id="PF00005">
    <property type="entry name" value="ABC_tran"/>
    <property type="match status" value="2"/>
</dbReference>
<evidence type="ECO:0000256" key="4">
    <source>
        <dbReference type="ARBA" id="ARBA00022475"/>
    </source>
</evidence>
<name>A0ABW7YTT5_9ACTN</name>
<dbReference type="Proteomes" id="UP001612741">
    <property type="component" value="Unassembled WGS sequence"/>
</dbReference>
<evidence type="ECO:0000259" key="8">
    <source>
        <dbReference type="PROSITE" id="PS50893"/>
    </source>
</evidence>
<dbReference type="InterPro" id="IPR003439">
    <property type="entry name" value="ABC_transporter-like_ATP-bd"/>
</dbReference>
<protein>
    <submittedName>
        <fullName evidence="9">ABC transporter ATP-binding protein</fullName>
    </submittedName>
</protein>
<feature type="domain" description="ABC transporter" evidence="8">
    <location>
        <begin position="308"/>
        <end position="573"/>
    </location>
</feature>
<organism evidence="9 10">
    <name type="scientific">Nonomuraea typhae</name>
    <dbReference type="NCBI Taxonomy" id="2603600"/>
    <lineage>
        <taxon>Bacteria</taxon>
        <taxon>Bacillati</taxon>
        <taxon>Actinomycetota</taxon>
        <taxon>Actinomycetes</taxon>
        <taxon>Streptosporangiales</taxon>
        <taxon>Streptosporangiaceae</taxon>
        <taxon>Nonomuraea</taxon>
    </lineage>
</organism>
<gene>
    <name evidence="9" type="ORF">ACIBG2_16525</name>
</gene>
<dbReference type="GO" id="GO:0005524">
    <property type="term" value="F:ATP binding"/>
    <property type="evidence" value="ECO:0007669"/>
    <property type="project" value="UniProtKB-KW"/>
</dbReference>
<dbReference type="NCBIfam" id="TIGR01727">
    <property type="entry name" value="oligo_HPY"/>
    <property type="match status" value="1"/>
</dbReference>
<dbReference type="PROSITE" id="PS50893">
    <property type="entry name" value="ABC_TRANSPORTER_2"/>
    <property type="match status" value="2"/>
</dbReference>
<accession>A0ABW7YTT5</accession>
<comment type="subcellular location">
    <subcellularLocation>
        <location evidence="1">Cell membrane</location>
        <topology evidence="1">Peripheral membrane protein</topology>
    </subcellularLocation>
</comment>
<sequence>MLSITEMSVRYHGLAAVDRVSLDVGDGEVVALVGESGCGKTSLAKALLGLLPAGAEVTGSALLGDDDLARRTDWTGVRGREVAIVPQGAMSGLSPVHKVGGQLTEMLTLHGGRARPGELLERVGLGAEHLTCYPHELSGGQRQRVAIALALAGEPALLVADEPTTGLDAIIQRQVLTLLTSLGIGMLIVSHDLAALAPHADRVAVMYAGRLAEVRAKGAPARHPYTLGLLTATPATDRAIPWGSVPGAAPALGRAAGGCRFAPRCPLVRDVCRTEDPPLVDDLACHHPGAPVYPVVPRTAPSSGTAVAALTGVRHVYRRRGVEALKGVDLTVRAGEIVGLVGESGSGKSTLARIVLGLIRPTAGRVEVAGEELTGRRGRALRRVQRRVGFVHQDPYDSLHPGMRVGALVAEPLVLSRERPERLGRERLERLGRERPERPGRAGGDREALVLAALEAAGLPCDRDFLRRFPGQLSGGQRQRVSIARALVNEPVLLIADEATSMLDVSTRAGIASTLRALATERGLAVVFVTHDLGEAVQSCDTIVVLRSGEIVERGPAADLAAAPTHPYTRELLT</sequence>
<dbReference type="EMBL" id="JBITGY010000004">
    <property type="protein sequence ID" value="MFI6498995.1"/>
    <property type="molecule type" value="Genomic_DNA"/>
</dbReference>
<evidence type="ECO:0000256" key="5">
    <source>
        <dbReference type="ARBA" id="ARBA00022741"/>
    </source>
</evidence>
<dbReference type="SUPFAM" id="SSF52540">
    <property type="entry name" value="P-loop containing nucleoside triphosphate hydrolases"/>
    <property type="match status" value="2"/>
</dbReference>
<evidence type="ECO:0000256" key="7">
    <source>
        <dbReference type="ARBA" id="ARBA00023136"/>
    </source>
</evidence>
<comment type="similarity">
    <text evidence="2">Belongs to the ABC transporter superfamily.</text>
</comment>
<dbReference type="PROSITE" id="PS00211">
    <property type="entry name" value="ABC_TRANSPORTER_1"/>
    <property type="match status" value="2"/>
</dbReference>
<dbReference type="RefSeq" id="WP_397082227.1">
    <property type="nucleotide sequence ID" value="NZ_JBITGY010000004.1"/>
</dbReference>
<evidence type="ECO:0000313" key="10">
    <source>
        <dbReference type="Proteomes" id="UP001612741"/>
    </source>
</evidence>
<keyword evidence="7" id="KW-0472">Membrane</keyword>
<reference evidence="9 10" key="1">
    <citation type="submission" date="2024-10" db="EMBL/GenBank/DDBJ databases">
        <title>The Natural Products Discovery Center: Release of the First 8490 Sequenced Strains for Exploring Actinobacteria Biosynthetic Diversity.</title>
        <authorList>
            <person name="Kalkreuter E."/>
            <person name="Kautsar S.A."/>
            <person name="Yang D."/>
            <person name="Bader C.D."/>
            <person name="Teijaro C.N."/>
            <person name="Fluegel L."/>
            <person name="Davis C.M."/>
            <person name="Simpson J.R."/>
            <person name="Lauterbach L."/>
            <person name="Steele A.D."/>
            <person name="Gui C."/>
            <person name="Meng S."/>
            <person name="Li G."/>
            <person name="Viehrig K."/>
            <person name="Ye F."/>
            <person name="Su P."/>
            <person name="Kiefer A.F."/>
            <person name="Nichols A."/>
            <person name="Cepeda A.J."/>
            <person name="Yan W."/>
            <person name="Fan B."/>
            <person name="Jiang Y."/>
            <person name="Adhikari A."/>
            <person name="Zheng C.-J."/>
            <person name="Schuster L."/>
            <person name="Cowan T.M."/>
            <person name="Smanski M.J."/>
            <person name="Chevrette M.G."/>
            <person name="De Carvalho L.P.S."/>
            <person name="Shen B."/>
        </authorList>
    </citation>
    <scope>NUCLEOTIDE SEQUENCE [LARGE SCALE GENOMIC DNA]</scope>
    <source>
        <strain evidence="9 10">NPDC050545</strain>
    </source>
</reference>
<keyword evidence="10" id="KW-1185">Reference proteome</keyword>
<dbReference type="InterPro" id="IPR017871">
    <property type="entry name" value="ABC_transporter-like_CS"/>
</dbReference>
<keyword evidence="3" id="KW-0813">Transport</keyword>
<dbReference type="InterPro" id="IPR050388">
    <property type="entry name" value="ABC_Ni/Peptide_Import"/>
</dbReference>